<proteinExistence type="predicted"/>
<comment type="caution">
    <text evidence="1">The sequence shown here is derived from an EMBL/GenBank/DDBJ whole genome shotgun (WGS) entry which is preliminary data.</text>
</comment>
<dbReference type="Proteomes" id="UP001189429">
    <property type="component" value="Unassembled WGS sequence"/>
</dbReference>
<protein>
    <submittedName>
        <fullName evidence="1">Uncharacterized protein</fullName>
    </submittedName>
</protein>
<feature type="non-terminal residue" evidence="1">
    <location>
        <position position="1"/>
    </location>
</feature>
<evidence type="ECO:0000313" key="1">
    <source>
        <dbReference type="EMBL" id="CAK0833402.1"/>
    </source>
</evidence>
<reference evidence="1" key="1">
    <citation type="submission" date="2023-10" db="EMBL/GenBank/DDBJ databases">
        <authorList>
            <person name="Chen Y."/>
            <person name="Shah S."/>
            <person name="Dougan E. K."/>
            <person name="Thang M."/>
            <person name="Chan C."/>
        </authorList>
    </citation>
    <scope>NUCLEOTIDE SEQUENCE [LARGE SCALE GENOMIC DNA]</scope>
</reference>
<sequence>ADPDVLRRFYQLVIAHVVRLSGSLAEFFEPAMMGKTWSADALATTVKQPLAALSNMKVFVDIQENGPDGGRSDLRVLRLLKITSEIPREALAPDYESNDLSVMEDLANNLASTAPIRTGAELHEHCQGMGLDTTVLEKVAHVGMSRLKEHETKSLAPKYEQVASTILQDKAYWSDWKASSEPEGGSKFFADHDDKLIPAVATLRETCKEGIVRGHVLINDIATMLTALGKHNVACGLRVYWAVSVIRYSFASVAKHLNGFDFSAGDLMSDTFVASWNELARQVVELDRLIASPSVDAAISEMGALGEHGLPAVPTGLMRSELDVASSRSKELLTLVTGRLSSQIHREGEKLERAIPNYQSFVVSRFDTEKCKDMFVDASWETFAIAWVNVSKMQGLGRSLNSPAAGGNFEQQHSSCILVASRALKAGKTFISVASTVKLILVTLPATARSERVPLIDAQIAKAKGTDLPRNLQDFLSREKLKIKSAESK</sequence>
<feature type="non-terminal residue" evidence="1">
    <location>
        <position position="489"/>
    </location>
</feature>
<dbReference type="EMBL" id="CAUYUJ010012171">
    <property type="protein sequence ID" value="CAK0833402.1"/>
    <property type="molecule type" value="Genomic_DNA"/>
</dbReference>
<evidence type="ECO:0000313" key="2">
    <source>
        <dbReference type="Proteomes" id="UP001189429"/>
    </source>
</evidence>
<name>A0ABN9SNV0_9DINO</name>
<organism evidence="1 2">
    <name type="scientific">Prorocentrum cordatum</name>
    <dbReference type="NCBI Taxonomy" id="2364126"/>
    <lineage>
        <taxon>Eukaryota</taxon>
        <taxon>Sar</taxon>
        <taxon>Alveolata</taxon>
        <taxon>Dinophyceae</taxon>
        <taxon>Prorocentrales</taxon>
        <taxon>Prorocentraceae</taxon>
        <taxon>Prorocentrum</taxon>
    </lineage>
</organism>
<gene>
    <name evidence="1" type="ORF">PCOR1329_LOCUS31119</name>
</gene>
<keyword evidence="2" id="KW-1185">Reference proteome</keyword>
<accession>A0ABN9SNV0</accession>